<dbReference type="RefSeq" id="XP_008818875.1">
    <property type="nucleotide sequence ID" value="XM_008820653.1"/>
</dbReference>
<dbReference type="Proteomes" id="UP000030640">
    <property type="component" value="Unassembled WGS sequence"/>
</dbReference>
<name>W6ZYY7_9APIC</name>
<organism evidence="1 2">
    <name type="scientific">Plasmodium inui San Antonio 1</name>
    <dbReference type="NCBI Taxonomy" id="1237626"/>
    <lineage>
        <taxon>Eukaryota</taxon>
        <taxon>Sar</taxon>
        <taxon>Alveolata</taxon>
        <taxon>Apicomplexa</taxon>
        <taxon>Aconoidasida</taxon>
        <taxon>Haemosporida</taxon>
        <taxon>Plasmodiidae</taxon>
        <taxon>Plasmodium</taxon>
        <taxon>Plasmodium (Plasmodium)</taxon>
    </lineage>
</organism>
<dbReference type="EMBL" id="KI965496">
    <property type="protein sequence ID" value="EUD64518.1"/>
    <property type="molecule type" value="Genomic_DNA"/>
</dbReference>
<dbReference type="OrthoDB" id="383264at2759"/>
<protein>
    <submittedName>
        <fullName evidence="1">Uncharacterized protein</fullName>
    </submittedName>
</protein>
<gene>
    <name evidence="1" type="ORF">C922_05080</name>
</gene>
<sequence length="76" mass="9108">MKQYIPDSLSDKVIKFYRENTTKYVIHKTTNYTSGTASHKEKQKVHNHELCVITDELDMEMSIPLFMMLLHEYREQ</sequence>
<proteinExistence type="predicted"/>
<accession>W6ZYY7</accession>
<keyword evidence="2" id="KW-1185">Reference proteome</keyword>
<evidence type="ECO:0000313" key="2">
    <source>
        <dbReference type="Proteomes" id="UP000030640"/>
    </source>
</evidence>
<dbReference type="VEuPathDB" id="PlasmoDB:C922_05080"/>
<reference evidence="1 2" key="1">
    <citation type="submission" date="2013-02" db="EMBL/GenBank/DDBJ databases">
        <title>The Genome Sequence of Plasmodium inui San Antonio 1.</title>
        <authorList>
            <consortium name="The Broad Institute Genome Sequencing Platform"/>
            <consortium name="The Broad Institute Genome Sequencing Center for Infectious Disease"/>
            <person name="Neafsey D."/>
            <person name="Cheeseman I."/>
            <person name="Volkman S."/>
            <person name="Adams J."/>
            <person name="Walker B."/>
            <person name="Young S.K."/>
            <person name="Zeng Q."/>
            <person name="Gargeya S."/>
            <person name="Fitzgerald M."/>
            <person name="Haas B."/>
            <person name="Abouelleil A."/>
            <person name="Alvarado L."/>
            <person name="Arachchi H.M."/>
            <person name="Berlin A.M."/>
            <person name="Chapman S.B."/>
            <person name="Dewar J."/>
            <person name="Goldberg J."/>
            <person name="Griggs A."/>
            <person name="Gujja S."/>
            <person name="Hansen M."/>
            <person name="Howarth C."/>
            <person name="Imamovic A."/>
            <person name="Larimer J."/>
            <person name="McCowan C."/>
            <person name="Murphy C."/>
            <person name="Neiman D."/>
            <person name="Pearson M."/>
            <person name="Priest M."/>
            <person name="Roberts A."/>
            <person name="Saif S."/>
            <person name="Shea T."/>
            <person name="Sisk P."/>
            <person name="Sykes S."/>
            <person name="Wortman J."/>
            <person name="Nusbaum C."/>
            <person name="Birren B."/>
        </authorList>
    </citation>
    <scope>NUCLEOTIDE SEQUENCE [LARGE SCALE GENOMIC DNA]</scope>
    <source>
        <strain evidence="1 2">San Antonio 1</strain>
    </source>
</reference>
<dbReference type="AlphaFoldDB" id="W6ZYY7"/>
<dbReference type="GeneID" id="20040354"/>
<evidence type="ECO:0000313" key="1">
    <source>
        <dbReference type="EMBL" id="EUD64518.1"/>
    </source>
</evidence>